<evidence type="ECO:0000256" key="16">
    <source>
        <dbReference type="RuleBase" id="RU003874"/>
    </source>
</evidence>
<evidence type="ECO:0000313" key="21">
    <source>
        <dbReference type="EMBL" id="SFD95990.1"/>
    </source>
</evidence>
<dbReference type="InterPro" id="IPR020937">
    <property type="entry name" value="SecA_CS"/>
</dbReference>
<keyword evidence="12 15" id="KW-0811">Translocation</keyword>
<dbReference type="InterPro" id="IPR014001">
    <property type="entry name" value="Helicase_ATP-bd"/>
</dbReference>
<dbReference type="InterPro" id="IPR036266">
    <property type="entry name" value="SecA_Wing/Scaffold_sf"/>
</dbReference>
<accession>A0A1I1WSD3</accession>
<evidence type="ECO:0000256" key="8">
    <source>
        <dbReference type="ARBA" id="ARBA00022833"/>
    </source>
</evidence>
<evidence type="ECO:0000259" key="19">
    <source>
        <dbReference type="PROSITE" id="PS51192"/>
    </source>
</evidence>
<dbReference type="Pfam" id="PF07517">
    <property type="entry name" value="SecA_DEAD"/>
    <property type="match status" value="1"/>
</dbReference>
<evidence type="ECO:0000256" key="6">
    <source>
        <dbReference type="ARBA" id="ARBA00022723"/>
    </source>
</evidence>
<evidence type="ECO:0000256" key="17">
    <source>
        <dbReference type="SAM" id="Coils"/>
    </source>
</evidence>
<dbReference type="InterPro" id="IPR000185">
    <property type="entry name" value="SecA"/>
</dbReference>
<comment type="subunit">
    <text evidence="15">Monomer and homodimer. Part of the essential Sec protein translocation apparatus which comprises SecA, SecYEG and auxiliary proteins SecDF. Other proteins may also be involved.</text>
</comment>
<dbReference type="FunFam" id="3.40.50.300:FF:000334">
    <property type="entry name" value="Protein translocase subunit SecA"/>
    <property type="match status" value="1"/>
</dbReference>
<feature type="domain" description="SecA family profile" evidence="20">
    <location>
        <begin position="1"/>
        <end position="613"/>
    </location>
</feature>
<dbReference type="Proteomes" id="UP000198589">
    <property type="component" value="Unassembled WGS sequence"/>
</dbReference>
<evidence type="ECO:0000256" key="13">
    <source>
        <dbReference type="ARBA" id="ARBA00023136"/>
    </source>
</evidence>
<feature type="compositionally biased region" description="Low complexity" evidence="18">
    <location>
        <begin position="911"/>
        <end position="935"/>
    </location>
</feature>
<dbReference type="CDD" id="cd17928">
    <property type="entry name" value="DEXDc_SecA"/>
    <property type="match status" value="1"/>
</dbReference>
<dbReference type="PROSITE" id="PS51192">
    <property type="entry name" value="HELICASE_ATP_BIND_1"/>
    <property type="match status" value="1"/>
</dbReference>
<dbReference type="Gene3D" id="3.40.50.300">
    <property type="entry name" value="P-loop containing nucleotide triphosphate hydrolases"/>
    <property type="match status" value="2"/>
</dbReference>
<dbReference type="SUPFAM" id="SSF81767">
    <property type="entry name" value="Pre-protein crosslinking domain of SecA"/>
    <property type="match status" value="1"/>
</dbReference>
<dbReference type="CDD" id="cd18803">
    <property type="entry name" value="SF2_C_secA"/>
    <property type="match status" value="1"/>
</dbReference>
<dbReference type="InterPro" id="IPR011115">
    <property type="entry name" value="SecA_DEAD"/>
</dbReference>
<evidence type="ECO:0000256" key="2">
    <source>
        <dbReference type="ARBA" id="ARBA00007650"/>
    </source>
</evidence>
<dbReference type="OrthoDB" id="9805579at2"/>
<dbReference type="GO" id="GO:0065002">
    <property type="term" value="P:intracellular protein transmembrane transport"/>
    <property type="evidence" value="ECO:0007669"/>
    <property type="project" value="UniProtKB-UniRule"/>
</dbReference>
<dbReference type="RefSeq" id="WP_092195100.1">
    <property type="nucleotide sequence ID" value="NZ_FOND01000001.1"/>
</dbReference>
<keyword evidence="8" id="KW-0862">Zinc</keyword>
<dbReference type="GO" id="GO:0005886">
    <property type="term" value="C:plasma membrane"/>
    <property type="evidence" value="ECO:0007669"/>
    <property type="project" value="UniProtKB-SubCell"/>
</dbReference>
<dbReference type="InterPro" id="IPR011116">
    <property type="entry name" value="SecA_Wing/Scaffold"/>
</dbReference>
<keyword evidence="11 15" id="KW-1278">Translocase</keyword>
<evidence type="ECO:0000256" key="11">
    <source>
        <dbReference type="ARBA" id="ARBA00022967"/>
    </source>
</evidence>
<dbReference type="InterPro" id="IPR004027">
    <property type="entry name" value="SEC_C_motif"/>
</dbReference>
<dbReference type="FunFam" id="3.40.50.300:FF:000113">
    <property type="entry name" value="Preprotein translocase subunit SecA"/>
    <property type="match status" value="1"/>
</dbReference>
<dbReference type="Pfam" id="PF01043">
    <property type="entry name" value="SecA_PP_bind"/>
    <property type="match status" value="1"/>
</dbReference>
<keyword evidence="13 15" id="KW-0472">Membrane</keyword>
<feature type="compositionally biased region" description="Pro residues" evidence="18">
    <location>
        <begin position="894"/>
        <end position="910"/>
    </location>
</feature>
<dbReference type="HAMAP" id="MF_01382">
    <property type="entry name" value="SecA"/>
    <property type="match status" value="1"/>
</dbReference>
<dbReference type="GO" id="GO:0031522">
    <property type="term" value="C:cell envelope Sec protein transport complex"/>
    <property type="evidence" value="ECO:0007669"/>
    <property type="project" value="TreeGrafter"/>
</dbReference>
<keyword evidence="7 15" id="KW-0547">Nucleotide-binding</keyword>
<comment type="subcellular location">
    <subcellularLocation>
        <location evidence="15">Cell membrane</location>
        <topology evidence="15">Peripheral membrane protein</topology>
        <orientation evidence="15">Cytoplasmic side</orientation>
    </subcellularLocation>
    <subcellularLocation>
        <location evidence="15">Cytoplasm</location>
    </subcellularLocation>
    <text evidence="15">Distribution is 50-50.</text>
</comment>
<dbReference type="Pfam" id="PF21090">
    <property type="entry name" value="P-loop_SecA"/>
    <property type="match status" value="1"/>
</dbReference>
<dbReference type="InterPro" id="IPR027417">
    <property type="entry name" value="P-loop_NTPase"/>
</dbReference>
<feature type="region of interest" description="Disordered" evidence="18">
    <location>
        <begin position="865"/>
        <end position="1006"/>
    </location>
</feature>
<evidence type="ECO:0000256" key="9">
    <source>
        <dbReference type="ARBA" id="ARBA00022840"/>
    </source>
</evidence>
<evidence type="ECO:0000256" key="10">
    <source>
        <dbReference type="ARBA" id="ARBA00022927"/>
    </source>
</evidence>
<keyword evidence="22" id="KW-1185">Reference proteome</keyword>
<keyword evidence="4 15" id="KW-1003">Cell membrane</keyword>
<evidence type="ECO:0000256" key="1">
    <source>
        <dbReference type="ARBA" id="ARBA00001947"/>
    </source>
</evidence>
<comment type="cofactor">
    <cofactor evidence="1">
        <name>Zn(2+)</name>
        <dbReference type="ChEBI" id="CHEBI:29105"/>
    </cofactor>
</comment>
<feature type="compositionally biased region" description="Low complexity" evidence="18">
    <location>
        <begin position="987"/>
        <end position="996"/>
    </location>
</feature>
<dbReference type="SMART" id="SM00958">
    <property type="entry name" value="SecA_PP_bind"/>
    <property type="match status" value="1"/>
</dbReference>
<protein>
    <recommendedName>
        <fullName evidence="15 16">Protein translocase subunit SecA</fullName>
        <ecNumber evidence="15">7.4.2.8</ecNumber>
    </recommendedName>
</protein>
<dbReference type="STRING" id="1798228.SAMN05216574_101437"/>
<evidence type="ECO:0000256" key="18">
    <source>
        <dbReference type="SAM" id="MobiDB-lite"/>
    </source>
</evidence>
<dbReference type="EC" id="7.4.2.8" evidence="15"/>
<dbReference type="SUPFAM" id="SSF52540">
    <property type="entry name" value="P-loop containing nucleoside triphosphate hydrolases"/>
    <property type="match status" value="2"/>
</dbReference>
<keyword evidence="3 15" id="KW-0813">Transport</keyword>
<dbReference type="PANTHER" id="PTHR30612:SF0">
    <property type="entry name" value="CHLOROPLAST PROTEIN-TRANSPORTING ATPASE"/>
    <property type="match status" value="1"/>
</dbReference>
<dbReference type="GO" id="GO:0017038">
    <property type="term" value="P:protein import"/>
    <property type="evidence" value="ECO:0007669"/>
    <property type="project" value="InterPro"/>
</dbReference>
<dbReference type="GO" id="GO:0043952">
    <property type="term" value="P:protein transport by the Sec complex"/>
    <property type="evidence" value="ECO:0007669"/>
    <property type="project" value="UniProtKB-ARBA"/>
</dbReference>
<dbReference type="Pfam" id="PF07516">
    <property type="entry name" value="SecA_SW"/>
    <property type="match status" value="1"/>
</dbReference>
<dbReference type="PROSITE" id="PS51196">
    <property type="entry name" value="SECA_MOTOR_DEAD"/>
    <property type="match status" value="1"/>
</dbReference>
<dbReference type="SMART" id="SM00957">
    <property type="entry name" value="SecA_DEAD"/>
    <property type="match status" value="1"/>
</dbReference>
<keyword evidence="17" id="KW-0175">Coiled coil</keyword>
<evidence type="ECO:0000256" key="7">
    <source>
        <dbReference type="ARBA" id="ARBA00022741"/>
    </source>
</evidence>
<evidence type="ECO:0000256" key="5">
    <source>
        <dbReference type="ARBA" id="ARBA00022490"/>
    </source>
</evidence>
<feature type="binding site" evidence="15">
    <location>
        <position position="491"/>
    </location>
    <ligand>
        <name>ATP</name>
        <dbReference type="ChEBI" id="CHEBI:30616"/>
    </ligand>
</feature>
<keyword evidence="9 15" id="KW-0067">ATP-binding</keyword>
<proteinExistence type="inferred from homology"/>
<dbReference type="AlphaFoldDB" id="A0A1I1WSD3"/>
<evidence type="ECO:0000256" key="14">
    <source>
        <dbReference type="ARBA" id="ARBA00034006"/>
    </source>
</evidence>
<keyword evidence="10 15" id="KW-0653">Protein transport</keyword>
<dbReference type="PROSITE" id="PS01312">
    <property type="entry name" value="SECA"/>
    <property type="match status" value="1"/>
</dbReference>
<dbReference type="Gene3D" id="1.10.3060.10">
    <property type="entry name" value="Helical scaffold and wing domains of SecA"/>
    <property type="match status" value="1"/>
</dbReference>
<dbReference type="InterPro" id="IPR011130">
    <property type="entry name" value="SecA_preprotein_X-link_dom"/>
</dbReference>
<reference evidence="22" key="1">
    <citation type="submission" date="2016-10" db="EMBL/GenBank/DDBJ databases">
        <authorList>
            <person name="Varghese N."/>
            <person name="Submissions S."/>
        </authorList>
    </citation>
    <scope>NUCLEOTIDE SEQUENCE [LARGE SCALE GENOMIC DNA]</scope>
    <source>
        <strain evidence="22">DSM 46838</strain>
    </source>
</reference>
<dbReference type="GO" id="GO:0008564">
    <property type="term" value="F:protein-exporting ATPase activity"/>
    <property type="evidence" value="ECO:0007669"/>
    <property type="project" value="UniProtKB-EC"/>
</dbReference>
<comment type="catalytic activity">
    <reaction evidence="14 15">
        <text>ATP + H2O + cellular proteinSide 1 = ADP + phosphate + cellular proteinSide 2.</text>
        <dbReference type="EC" id="7.4.2.8"/>
    </reaction>
</comment>
<dbReference type="Gene3D" id="3.10.450.50">
    <property type="match status" value="1"/>
</dbReference>
<keyword evidence="6" id="KW-0479">Metal-binding</keyword>
<feature type="compositionally biased region" description="Low complexity" evidence="18">
    <location>
        <begin position="865"/>
        <end position="893"/>
    </location>
</feature>
<dbReference type="GO" id="GO:0006605">
    <property type="term" value="P:protein targeting"/>
    <property type="evidence" value="ECO:0007669"/>
    <property type="project" value="UniProtKB-UniRule"/>
</dbReference>
<feature type="binding site" evidence="15">
    <location>
        <begin position="102"/>
        <end position="106"/>
    </location>
    <ligand>
        <name>ATP</name>
        <dbReference type="ChEBI" id="CHEBI:30616"/>
    </ligand>
</feature>
<dbReference type="NCBIfam" id="TIGR00963">
    <property type="entry name" value="secA"/>
    <property type="match status" value="1"/>
</dbReference>
<evidence type="ECO:0000259" key="20">
    <source>
        <dbReference type="PROSITE" id="PS51196"/>
    </source>
</evidence>
<gene>
    <name evidence="15" type="primary">secA</name>
    <name evidence="21" type="ORF">SAMN05216574_101437</name>
</gene>
<dbReference type="InterPro" id="IPR014018">
    <property type="entry name" value="SecA_motor_DEAD"/>
</dbReference>
<comment type="similarity">
    <text evidence="2 15 16">Belongs to the SecA family.</text>
</comment>
<dbReference type="PRINTS" id="PR00906">
    <property type="entry name" value="SECA"/>
</dbReference>
<dbReference type="GO" id="GO:0005524">
    <property type="term" value="F:ATP binding"/>
    <property type="evidence" value="ECO:0007669"/>
    <property type="project" value="UniProtKB-UniRule"/>
</dbReference>
<name>A0A1I1WSD3_9ACTN</name>
<evidence type="ECO:0000256" key="12">
    <source>
        <dbReference type="ARBA" id="ARBA00023010"/>
    </source>
</evidence>
<evidence type="ECO:0000256" key="15">
    <source>
        <dbReference type="HAMAP-Rule" id="MF_01382"/>
    </source>
</evidence>
<feature type="domain" description="Helicase ATP-binding" evidence="19">
    <location>
        <begin position="86"/>
        <end position="244"/>
    </location>
</feature>
<evidence type="ECO:0000256" key="4">
    <source>
        <dbReference type="ARBA" id="ARBA00022475"/>
    </source>
</evidence>
<dbReference type="GO" id="GO:0046872">
    <property type="term" value="F:metal ion binding"/>
    <property type="evidence" value="ECO:0007669"/>
    <property type="project" value="UniProtKB-KW"/>
</dbReference>
<comment type="function">
    <text evidence="15">Part of the Sec protein translocase complex. Interacts with the SecYEG preprotein conducting channel. Has a central role in coupling the hydrolysis of ATP to the transfer of proteins into and across the cell membrane, serving as an ATP-driven molecular motor driving the stepwise translocation of polypeptide chains across the membrane.</text>
</comment>
<dbReference type="NCBIfam" id="NF009538">
    <property type="entry name" value="PRK12904.1"/>
    <property type="match status" value="1"/>
</dbReference>
<dbReference type="InterPro" id="IPR036670">
    <property type="entry name" value="SecA_X-link_sf"/>
</dbReference>
<feature type="binding site" evidence="15">
    <location>
        <position position="84"/>
    </location>
    <ligand>
        <name>ATP</name>
        <dbReference type="ChEBI" id="CHEBI:30616"/>
    </ligand>
</feature>
<keyword evidence="5 15" id="KW-0963">Cytoplasm</keyword>
<feature type="coiled-coil region" evidence="17">
    <location>
        <begin position="827"/>
        <end position="854"/>
    </location>
</feature>
<evidence type="ECO:0000256" key="3">
    <source>
        <dbReference type="ARBA" id="ARBA00022448"/>
    </source>
</evidence>
<dbReference type="InterPro" id="IPR044722">
    <property type="entry name" value="SecA_SF2_C"/>
</dbReference>
<dbReference type="EMBL" id="FOND01000001">
    <property type="protein sequence ID" value="SFD95990.1"/>
    <property type="molecule type" value="Genomic_DNA"/>
</dbReference>
<dbReference type="FunFam" id="3.90.1440.10:FF:000002">
    <property type="entry name" value="Protein translocase subunit SecA"/>
    <property type="match status" value="1"/>
</dbReference>
<dbReference type="Pfam" id="PF02810">
    <property type="entry name" value="SEC-C"/>
    <property type="match status" value="1"/>
</dbReference>
<dbReference type="GO" id="GO:0005829">
    <property type="term" value="C:cytosol"/>
    <property type="evidence" value="ECO:0007669"/>
    <property type="project" value="TreeGrafter"/>
</dbReference>
<feature type="compositionally biased region" description="Pro residues" evidence="18">
    <location>
        <begin position="936"/>
        <end position="947"/>
    </location>
</feature>
<evidence type="ECO:0000313" key="22">
    <source>
        <dbReference type="Proteomes" id="UP000198589"/>
    </source>
</evidence>
<dbReference type="FunFam" id="1.10.3060.10:FF:000002">
    <property type="entry name" value="Preprotein translocase subunit SecA"/>
    <property type="match status" value="1"/>
</dbReference>
<dbReference type="SUPFAM" id="SSF81886">
    <property type="entry name" value="Helical scaffold and wing domains of SecA"/>
    <property type="match status" value="1"/>
</dbReference>
<sequence>MVFQKLLRAGEGKLVRRLSKIADAVESHADETAALSDAELRARTDEFKERYADGESLDSLLPEAFAVVREAATRTLGQRHYRVQLMGGAALHLGNIAEMKTGEGKTLTGVLPAYLNALTGDGVHVVTTNDYLASRDAEWMGRVHRFLGLTVGTIVSGQRPDVRREQYQCDITHGTNNEFGFDYLRDNMAWSKADLVQRGHHFAIVDEVDSILIDEARTPLIISGPAETSAKWYGEFARIAPMLERDVHYEVEEGKRTVAITEEGVEFVEDQLGIENLYEAANTPLISYLNNALKAKELFKKDQQYIVTNGEVLIVDEFTGRVLSGRRYNEGMHQAIEAKEKVQIKDENQTLATITLQNYFRLYEKLSGMTGTAQTEAAELNQTYSLGVVPIPTNRPMVRQDMSDVIYKTEQAKFDSVVEDIAERHEAGQPVLAGTASVEKSEVLSKYLLKRGIPHEVLNAKNHAREAAIIAQAGRLGAVTVATNMAGRGTDIVLGGNPEFIADETLRARGLSPAETPEEYEAAWDDALAEARAQVKAEHEQVVEAGGLYVLGTERHESRRIDNQLRGRSGRQGDPGESRFYLSLGDDLMRRFNGPMLESMMNTLRVPDDQPIESKMVSRAILSAQTQVEQQNFEVRKDVLKYDEVLNRQRTVIYDERRKVLDGEDLHVQVRTMVDDVVSAYVDGATEIGYAEDWDLAQLWAGLKALYPVELDIQELLDRTSDGDQSALSAEVLKQELLDDVHRAYETREAALGSEVMRELERRVLLSVLDRKWREHLYEMDYLRAGIHLRAMANRDPVVEYQREGYDMFNAMLDGIKEESVGFLFNLEVKTKQQQDAEATAKQAEAEAKALAAAQEGTARVLARQAAEATRAAQGPSAAAPSAPAAPVAGASAPPAPSAPAPSAPAPSAPAPAAGNGTATPTARRTRTAPAAPAAEVPPPVAPPAPATGPQLDVKGLDAPQRDPERLSYSAPSLDGSPAESGKAKAAKSATVSGTKETPRNAPCPCGSGKKYKFCHGAAS</sequence>
<organism evidence="21 22">
    <name type="scientific">Blastococcus tunisiensis</name>
    <dbReference type="NCBI Taxonomy" id="1798228"/>
    <lineage>
        <taxon>Bacteria</taxon>
        <taxon>Bacillati</taxon>
        <taxon>Actinomycetota</taxon>
        <taxon>Actinomycetes</taxon>
        <taxon>Geodermatophilales</taxon>
        <taxon>Geodermatophilaceae</taxon>
        <taxon>Blastococcus</taxon>
    </lineage>
</organism>
<dbReference type="Gene3D" id="3.90.1440.10">
    <property type="entry name" value="SecA, preprotein cross-linking domain"/>
    <property type="match status" value="1"/>
</dbReference>
<dbReference type="PANTHER" id="PTHR30612">
    <property type="entry name" value="SECA INNER MEMBRANE COMPONENT OF SEC PROTEIN SECRETION SYSTEM"/>
    <property type="match status" value="1"/>
</dbReference>